<feature type="domain" description="PIN-like" evidence="1">
    <location>
        <begin position="13"/>
        <end position="111"/>
    </location>
</feature>
<organism evidence="2 3">
    <name type="scientific">Providencia vermicola</name>
    <dbReference type="NCBI Taxonomy" id="333965"/>
    <lineage>
        <taxon>Bacteria</taxon>
        <taxon>Pseudomonadati</taxon>
        <taxon>Pseudomonadota</taxon>
        <taxon>Gammaproteobacteria</taxon>
        <taxon>Enterobacterales</taxon>
        <taxon>Morganellaceae</taxon>
        <taxon>Providencia</taxon>
    </lineage>
</organism>
<proteinExistence type="predicted"/>
<protein>
    <submittedName>
        <fullName evidence="2">PIN domain-containing protein</fullName>
    </submittedName>
</protein>
<evidence type="ECO:0000259" key="1">
    <source>
        <dbReference type="Pfam" id="PF18475"/>
    </source>
</evidence>
<gene>
    <name evidence="2" type="ORF">PG365_04510</name>
</gene>
<evidence type="ECO:0000313" key="3">
    <source>
        <dbReference type="Proteomes" id="UP001222403"/>
    </source>
</evidence>
<dbReference type="InterPro" id="IPR041494">
    <property type="entry name" value="PIN7"/>
</dbReference>
<dbReference type="EMBL" id="CP116222">
    <property type="protein sequence ID" value="WFC07655.1"/>
    <property type="molecule type" value="Genomic_DNA"/>
</dbReference>
<dbReference type="AlphaFoldDB" id="A0AAX3S357"/>
<reference evidence="2" key="1">
    <citation type="submission" date="2023-01" db="EMBL/GenBank/DDBJ databases">
        <title>The prevalence of carbapenem-resistant bacteria in aquaculture in China and the genetic diversity of carbapenem-resistant genes.</title>
        <authorList>
            <person name="Wen R."/>
        </authorList>
    </citation>
    <scope>NUCLEOTIDE SEQUENCE</scope>
    <source>
        <strain evidence="2">PVA41-chromosome</strain>
    </source>
</reference>
<dbReference type="Pfam" id="PF18475">
    <property type="entry name" value="PIN7"/>
    <property type="match status" value="1"/>
</dbReference>
<name>A0AAX3S357_9GAMM</name>
<dbReference type="Proteomes" id="UP001222403">
    <property type="component" value="Chromosome"/>
</dbReference>
<accession>A0AAX3S357</accession>
<dbReference type="RefSeq" id="WP_095530576.1">
    <property type="nucleotide sequence ID" value="NZ_CP116222.1"/>
</dbReference>
<evidence type="ECO:0000313" key="2">
    <source>
        <dbReference type="EMBL" id="WFC07655.1"/>
    </source>
</evidence>
<sequence>MVEQSLTKKSYILVDYENVQPVLSQHIESDKTHFIIFVGSHQSRISYELAASLQPLGKKVQYIKMNQGGRNSLDFHIAYFIGKLSTEDKQANFVIISNDKGFDPLVEYLNRQDVMIQRLPSESTASTSTSNELT</sequence>